<evidence type="ECO:0000313" key="1">
    <source>
        <dbReference type="EMBL" id="CAD7279667.1"/>
    </source>
</evidence>
<dbReference type="EMBL" id="CAJPEX010001735">
    <property type="protein sequence ID" value="CAG0919819.1"/>
    <property type="molecule type" value="Genomic_DNA"/>
</dbReference>
<organism evidence="1">
    <name type="scientific">Notodromas monacha</name>
    <dbReference type="NCBI Taxonomy" id="399045"/>
    <lineage>
        <taxon>Eukaryota</taxon>
        <taxon>Metazoa</taxon>
        <taxon>Ecdysozoa</taxon>
        <taxon>Arthropoda</taxon>
        <taxon>Crustacea</taxon>
        <taxon>Oligostraca</taxon>
        <taxon>Ostracoda</taxon>
        <taxon>Podocopa</taxon>
        <taxon>Podocopida</taxon>
        <taxon>Cypridocopina</taxon>
        <taxon>Cypridoidea</taxon>
        <taxon>Cyprididae</taxon>
        <taxon>Notodromas</taxon>
    </lineage>
</organism>
<keyword evidence="2" id="KW-1185">Reference proteome</keyword>
<dbReference type="Proteomes" id="UP000678499">
    <property type="component" value="Unassembled WGS sequence"/>
</dbReference>
<dbReference type="AlphaFoldDB" id="A0A7R9BR40"/>
<reference evidence="1" key="1">
    <citation type="submission" date="2020-11" db="EMBL/GenBank/DDBJ databases">
        <authorList>
            <person name="Tran Van P."/>
        </authorList>
    </citation>
    <scope>NUCLEOTIDE SEQUENCE</scope>
</reference>
<protein>
    <submittedName>
        <fullName evidence="1">Uncharacterized protein</fullName>
    </submittedName>
</protein>
<dbReference type="EMBL" id="OA883772">
    <property type="protein sequence ID" value="CAD7279667.1"/>
    <property type="molecule type" value="Genomic_DNA"/>
</dbReference>
<gene>
    <name evidence="1" type="ORF">NMOB1V02_LOCUS7335</name>
</gene>
<sequence length="170" mass="18881">MDPLFLRTAGSGRMGSGGPPCPIRLVEAAHDEEDLKRIFEVSFIHEVELKLRIERVNVIPQNHFESAVLALYPNPELYPSEGGQILWGQFHLNPSKRGPSIILFIQQCEQNTSLGFPGSDQVIPRVAPRSSKAIPPFSSTAATFELKKSSDVISNIHTVFADHHHYTQAL</sequence>
<proteinExistence type="predicted"/>
<evidence type="ECO:0000313" key="2">
    <source>
        <dbReference type="Proteomes" id="UP000678499"/>
    </source>
</evidence>
<name>A0A7R9BR40_9CRUS</name>
<accession>A0A7R9BR40</accession>